<evidence type="ECO:0000313" key="2">
    <source>
        <dbReference type="Proteomes" id="UP000321157"/>
    </source>
</evidence>
<organism evidence="1 2">
    <name type="scientific">Aneurinibacillus danicus</name>
    <dbReference type="NCBI Taxonomy" id="267746"/>
    <lineage>
        <taxon>Bacteria</taxon>
        <taxon>Bacillati</taxon>
        <taxon>Bacillota</taxon>
        <taxon>Bacilli</taxon>
        <taxon>Bacillales</taxon>
        <taxon>Paenibacillaceae</taxon>
        <taxon>Aneurinibacillus group</taxon>
        <taxon>Aneurinibacillus</taxon>
    </lineage>
</organism>
<comment type="caution">
    <text evidence="1">The sequence shown here is derived from an EMBL/GenBank/DDBJ whole genome shotgun (WGS) entry which is preliminary data.</text>
</comment>
<dbReference type="Proteomes" id="UP000321157">
    <property type="component" value="Unassembled WGS sequence"/>
</dbReference>
<evidence type="ECO:0000313" key="1">
    <source>
        <dbReference type="EMBL" id="GEN36297.1"/>
    </source>
</evidence>
<reference evidence="1 2" key="1">
    <citation type="submission" date="2019-07" db="EMBL/GenBank/DDBJ databases">
        <title>Whole genome shotgun sequence of Aneurinibacillus danicus NBRC 102444.</title>
        <authorList>
            <person name="Hosoyama A."/>
            <person name="Uohara A."/>
            <person name="Ohji S."/>
            <person name="Ichikawa N."/>
        </authorList>
    </citation>
    <scope>NUCLEOTIDE SEQUENCE [LARGE SCALE GENOMIC DNA]</scope>
    <source>
        <strain evidence="1 2">NBRC 102444</strain>
    </source>
</reference>
<dbReference type="AlphaFoldDB" id="A0A511VBK1"/>
<dbReference type="EMBL" id="BJXX01000176">
    <property type="protein sequence ID" value="GEN36297.1"/>
    <property type="molecule type" value="Genomic_DNA"/>
</dbReference>
<protein>
    <submittedName>
        <fullName evidence="1">Uncharacterized protein</fullName>
    </submittedName>
</protein>
<dbReference type="RefSeq" id="WP_146811939.1">
    <property type="nucleotide sequence ID" value="NZ_BJXX01000176.1"/>
</dbReference>
<dbReference type="OrthoDB" id="368131at2"/>
<gene>
    <name evidence="1" type="ORF">ADA01nite_37570</name>
</gene>
<sequence length="117" mass="13493">MKWKMTGLFLVPLALMTVAFTFINFAAASYFLAGGEQPEKLGSSPFFSYSEYTRNFQRYIIFADGKPGLSVEGQAQLAQKQAWIQILDENGNEVYELAENTRDFSHEMNRFRTRRVF</sequence>
<accession>A0A511VBK1</accession>
<proteinExistence type="predicted"/>
<name>A0A511VBK1_9BACL</name>
<keyword evidence="2" id="KW-1185">Reference proteome</keyword>